<accession>A0A392RDJ8</accession>
<organism evidence="2 3">
    <name type="scientific">Trifolium medium</name>
    <dbReference type="NCBI Taxonomy" id="97028"/>
    <lineage>
        <taxon>Eukaryota</taxon>
        <taxon>Viridiplantae</taxon>
        <taxon>Streptophyta</taxon>
        <taxon>Embryophyta</taxon>
        <taxon>Tracheophyta</taxon>
        <taxon>Spermatophyta</taxon>
        <taxon>Magnoliopsida</taxon>
        <taxon>eudicotyledons</taxon>
        <taxon>Gunneridae</taxon>
        <taxon>Pentapetalae</taxon>
        <taxon>rosids</taxon>
        <taxon>fabids</taxon>
        <taxon>Fabales</taxon>
        <taxon>Fabaceae</taxon>
        <taxon>Papilionoideae</taxon>
        <taxon>50 kb inversion clade</taxon>
        <taxon>NPAAA clade</taxon>
        <taxon>Hologalegina</taxon>
        <taxon>IRL clade</taxon>
        <taxon>Trifolieae</taxon>
        <taxon>Trifolium</taxon>
    </lineage>
</organism>
<feature type="region of interest" description="Disordered" evidence="1">
    <location>
        <begin position="1"/>
        <end position="20"/>
    </location>
</feature>
<evidence type="ECO:0000313" key="3">
    <source>
        <dbReference type="Proteomes" id="UP000265520"/>
    </source>
</evidence>
<evidence type="ECO:0000313" key="2">
    <source>
        <dbReference type="EMBL" id="MCI33860.1"/>
    </source>
</evidence>
<feature type="non-terminal residue" evidence="2">
    <location>
        <position position="1"/>
    </location>
</feature>
<dbReference type="Proteomes" id="UP000265520">
    <property type="component" value="Unassembled WGS sequence"/>
</dbReference>
<dbReference type="EMBL" id="LXQA010208129">
    <property type="protein sequence ID" value="MCI33860.1"/>
    <property type="molecule type" value="Genomic_DNA"/>
</dbReference>
<name>A0A392RDJ8_9FABA</name>
<dbReference type="AlphaFoldDB" id="A0A392RDJ8"/>
<evidence type="ECO:0000256" key="1">
    <source>
        <dbReference type="SAM" id="MobiDB-lite"/>
    </source>
</evidence>
<comment type="caution">
    <text evidence="2">The sequence shown here is derived from an EMBL/GenBank/DDBJ whole genome shotgun (WGS) entry which is preliminary data.</text>
</comment>
<protein>
    <submittedName>
        <fullName evidence="2">Uncharacterized protein</fullName>
    </submittedName>
</protein>
<keyword evidence="3" id="KW-1185">Reference proteome</keyword>
<sequence>DGKPTEKAAAGSPKSGPFLPDIEDLMTTRGCDGCPLKSRCGIGKGKTAKEAGKEE</sequence>
<proteinExistence type="predicted"/>
<reference evidence="2 3" key="1">
    <citation type="journal article" date="2018" name="Front. Plant Sci.">
        <title>Red Clover (Trifolium pratense) and Zigzag Clover (T. medium) - A Picture of Genomic Similarities and Differences.</title>
        <authorList>
            <person name="Dluhosova J."/>
            <person name="Istvanek J."/>
            <person name="Nedelnik J."/>
            <person name="Repkova J."/>
        </authorList>
    </citation>
    <scope>NUCLEOTIDE SEQUENCE [LARGE SCALE GENOMIC DNA]</scope>
    <source>
        <strain evidence="3">cv. 10/8</strain>
        <tissue evidence="2">Leaf</tissue>
    </source>
</reference>